<dbReference type="AlphaFoldDB" id="A0A2G9TSV3"/>
<name>A0A2G9TSV3_TELCI</name>
<sequence>MPPTVIARDRKPCSTQSSFSLWLLTSSLPSTRLETQDRPDVKAWDDFIYFFHRQHFAMAIKVSQRPDVNVIQASRWERTAVNQSDPIASNHKQDCCEIKD</sequence>
<accession>A0A2G9TSV3</accession>
<organism evidence="1 2">
    <name type="scientific">Teladorsagia circumcincta</name>
    <name type="common">Brown stomach worm</name>
    <name type="synonym">Ostertagia circumcincta</name>
    <dbReference type="NCBI Taxonomy" id="45464"/>
    <lineage>
        <taxon>Eukaryota</taxon>
        <taxon>Metazoa</taxon>
        <taxon>Ecdysozoa</taxon>
        <taxon>Nematoda</taxon>
        <taxon>Chromadorea</taxon>
        <taxon>Rhabditida</taxon>
        <taxon>Rhabditina</taxon>
        <taxon>Rhabditomorpha</taxon>
        <taxon>Strongyloidea</taxon>
        <taxon>Trichostrongylidae</taxon>
        <taxon>Teladorsagia</taxon>
    </lineage>
</organism>
<dbReference type="Proteomes" id="UP000230423">
    <property type="component" value="Unassembled WGS sequence"/>
</dbReference>
<dbReference type="EMBL" id="KZ354253">
    <property type="protein sequence ID" value="PIO61079.1"/>
    <property type="molecule type" value="Genomic_DNA"/>
</dbReference>
<evidence type="ECO:0000313" key="2">
    <source>
        <dbReference type="Proteomes" id="UP000230423"/>
    </source>
</evidence>
<proteinExistence type="predicted"/>
<reference evidence="1 2" key="1">
    <citation type="submission" date="2015-09" db="EMBL/GenBank/DDBJ databases">
        <title>Draft genome of the parasitic nematode Teladorsagia circumcincta isolate WARC Sus (inbred).</title>
        <authorList>
            <person name="Mitreva M."/>
        </authorList>
    </citation>
    <scope>NUCLEOTIDE SEQUENCE [LARGE SCALE GENOMIC DNA]</scope>
    <source>
        <strain evidence="1 2">S</strain>
    </source>
</reference>
<protein>
    <submittedName>
        <fullName evidence="1">Uncharacterized protein</fullName>
    </submittedName>
</protein>
<evidence type="ECO:0000313" key="1">
    <source>
        <dbReference type="EMBL" id="PIO61079.1"/>
    </source>
</evidence>
<gene>
    <name evidence="1" type="ORF">TELCIR_17407</name>
</gene>
<keyword evidence="2" id="KW-1185">Reference proteome</keyword>